<dbReference type="PANTHER" id="PTHR31963:SF16">
    <property type="entry name" value="OS06G0635200 PROTEIN"/>
    <property type="match status" value="1"/>
</dbReference>
<evidence type="ECO:0000313" key="3">
    <source>
        <dbReference type="Proteomes" id="UP001151287"/>
    </source>
</evidence>
<keyword evidence="1" id="KW-1133">Transmembrane helix</keyword>
<dbReference type="Pfam" id="PF12056">
    <property type="entry name" value="DUF3537"/>
    <property type="match status" value="1"/>
</dbReference>
<reference evidence="2" key="1">
    <citation type="journal article" date="2022" name="Cell">
        <title>Repeat-based holocentromeres influence genome architecture and karyotype evolution.</title>
        <authorList>
            <person name="Hofstatter P.G."/>
            <person name="Thangavel G."/>
            <person name="Lux T."/>
            <person name="Neumann P."/>
            <person name="Vondrak T."/>
            <person name="Novak P."/>
            <person name="Zhang M."/>
            <person name="Costa L."/>
            <person name="Castellani M."/>
            <person name="Scott A."/>
            <person name="Toegelov H."/>
            <person name="Fuchs J."/>
            <person name="Mata-Sucre Y."/>
            <person name="Dias Y."/>
            <person name="Vanzela A.L.L."/>
            <person name="Huettel B."/>
            <person name="Almeida C.C.S."/>
            <person name="Simkova H."/>
            <person name="Souza G."/>
            <person name="Pedrosa-Harand A."/>
            <person name="Macas J."/>
            <person name="Mayer K.F.X."/>
            <person name="Houben A."/>
            <person name="Marques A."/>
        </authorList>
    </citation>
    <scope>NUCLEOTIDE SEQUENCE</scope>
    <source>
        <strain evidence="2">RhyBre1mFocal</strain>
    </source>
</reference>
<proteinExistence type="predicted"/>
<keyword evidence="3" id="KW-1185">Reference proteome</keyword>
<comment type="caution">
    <text evidence="2">The sequence shown here is derived from an EMBL/GenBank/DDBJ whole genome shotgun (WGS) entry which is preliminary data.</text>
</comment>
<feature type="transmembrane region" description="Helical" evidence="1">
    <location>
        <begin position="180"/>
        <end position="206"/>
    </location>
</feature>
<name>A0A9Q0CBC9_9POAL</name>
<gene>
    <name evidence="2" type="ORF">LUZ63_014966</name>
</gene>
<evidence type="ECO:0000313" key="2">
    <source>
        <dbReference type="EMBL" id="KAJ1690811.1"/>
    </source>
</evidence>
<feature type="transmembrane region" description="Helical" evidence="1">
    <location>
        <begin position="403"/>
        <end position="424"/>
    </location>
</feature>
<feature type="transmembrane region" description="Helical" evidence="1">
    <location>
        <begin position="253"/>
        <end position="274"/>
    </location>
</feature>
<dbReference type="Proteomes" id="UP001151287">
    <property type="component" value="Unassembled WGS sequence"/>
</dbReference>
<keyword evidence="1" id="KW-0472">Membrane</keyword>
<dbReference type="PANTHER" id="PTHR31963">
    <property type="entry name" value="RAS GUANINE NUCLEOTIDE EXCHANGE FACTOR K"/>
    <property type="match status" value="1"/>
</dbReference>
<feature type="transmembrane region" description="Helical" evidence="1">
    <location>
        <begin position="138"/>
        <end position="160"/>
    </location>
</feature>
<keyword evidence="1" id="KW-0812">Transmembrane</keyword>
<sequence length="425" mass="48144">MSTDDWIALASPTVPSEGEEGSNLLPRLNSNAGDRLAHLRFVLGYLLLDVKWRFVAWAIFSLLAVVFPLTTCLFKYWKGKLETQDILAQIMLTVCSLGAMKSIRTLLCRNGLSRSVFLSELLEESYLVRMKLVERLRLRYIFVYIFFGSVTVLDISYRIYWFLYTLPSPHNAKDWFYSMVWFGISAIELISFAYRASVIVVSSFLLQVHSALQVLRMEGFAEILLNDDDSLVLYELQTSIEAHLKAISHSHQCFVALLSGFATLIQIYSIVILRGEELKFLIFGDLMLCWLLLVLSLIVCLISAVQITNRAQGIKKQMLNWHMRITISTSLVASSTTGEKIAKDSSRAKVDQQLQLLKQMMEGTEKMSSVKLDIGKRRAILSYMEGSSAGISLYGIILDGSRIYGLFMLQVSLVSWVVGLTRGFW</sequence>
<dbReference type="InterPro" id="IPR021924">
    <property type="entry name" value="DUF3537"/>
</dbReference>
<feature type="transmembrane region" description="Helical" evidence="1">
    <location>
        <begin position="380"/>
        <end position="397"/>
    </location>
</feature>
<dbReference type="EMBL" id="JAMQYH010000004">
    <property type="protein sequence ID" value="KAJ1690811.1"/>
    <property type="molecule type" value="Genomic_DNA"/>
</dbReference>
<protein>
    <submittedName>
        <fullName evidence="2">Uncharacterized protein</fullName>
    </submittedName>
</protein>
<feature type="transmembrane region" description="Helical" evidence="1">
    <location>
        <begin position="280"/>
        <end position="305"/>
    </location>
</feature>
<evidence type="ECO:0000256" key="1">
    <source>
        <dbReference type="SAM" id="Phobius"/>
    </source>
</evidence>
<dbReference type="AlphaFoldDB" id="A0A9Q0CBC9"/>
<accession>A0A9Q0CBC9</accession>
<feature type="transmembrane region" description="Helical" evidence="1">
    <location>
        <begin position="54"/>
        <end position="74"/>
    </location>
</feature>
<organism evidence="2 3">
    <name type="scientific">Rhynchospora breviuscula</name>
    <dbReference type="NCBI Taxonomy" id="2022672"/>
    <lineage>
        <taxon>Eukaryota</taxon>
        <taxon>Viridiplantae</taxon>
        <taxon>Streptophyta</taxon>
        <taxon>Embryophyta</taxon>
        <taxon>Tracheophyta</taxon>
        <taxon>Spermatophyta</taxon>
        <taxon>Magnoliopsida</taxon>
        <taxon>Liliopsida</taxon>
        <taxon>Poales</taxon>
        <taxon>Cyperaceae</taxon>
        <taxon>Cyperoideae</taxon>
        <taxon>Rhynchosporeae</taxon>
        <taxon>Rhynchospora</taxon>
    </lineage>
</organism>